<dbReference type="GO" id="GO:0097157">
    <property type="term" value="F:pre-mRNA intronic binding"/>
    <property type="evidence" value="ECO:0007669"/>
    <property type="project" value="TreeGrafter"/>
</dbReference>
<comment type="caution">
    <text evidence="4">The sequence shown here is derived from an EMBL/GenBank/DDBJ whole genome shotgun (WGS) entry which is preliminary data.</text>
</comment>
<proteinExistence type="predicted"/>
<evidence type="ECO:0000313" key="4">
    <source>
        <dbReference type="EMBL" id="KAK7600867.1"/>
    </source>
</evidence>
<dbReference type="InterPro" id="IPR012677">
    <property type="entry name" value="Nucleotide-bd_a/b_plait_sf"/>
</dbReference>
<evidence type="ECO:0000256" key="1">
    <source>
        <dbReference type="ARBA" id="ARBA00022884"/>
    </source>
</evidence>
<dbReference type="EMBL" id="JBBCAQ010000010">
    <property type="protein sequence ID" value="KAK7600867.1"/>
    <property type="molecule type" value="Genomic_DNA"/>
</dbReference>
<reference evidence="4 5" key="1">
    <citation type="submission" date="2024-03" db="EMBL/GenBank/DDBJ databases">
        <title>Adaptation during the transition from Ophiocordyceps entomopathogen to insect associate is accompanied by gene loss and intensified selection.</title>
        <authorList>
            <person name="Ward C.M."/>
            <person name="Onetto C.A."/>
            <person name="Borneman A.R."/>
        </authorList>
    </citation>
    <scope>NUCLEOTIDE SEQUENCE [LARGE SCALE GENOMIC DNA]</scope>
    <source>
        <strain evidence="4">AWRI1</strain>
        <tissue evidence="4">Single Adult Female</tissue>
    </source>
</reference>
<dbReference type="Gene3D" id="3.30.70.330">
    <property type="match status" value="1"/>
</dbReference>
<dbReference type="PANTHER" id="PTHR16105:SF2">
    <property type="entry name" value="RNA-BINDING PROTEIN 41"/>
    <property type="match status" value="1"/>
</dbReference>
<dbReference type="GO" id="GO:0030626">
    <property type="term" value="F:U12 snRNA binding"/>
    <property type="evidence" value="ECO:0007669"/>
    <property type="project" value="TreeGrafter"/>
</dbReference>
<name>A0AAN9TNB1_9HEMI</name>
<dbReference type="InterPro" id="IPR000504">
    <property type="entry name" value="RRM_dom"/>
</dbReference>
<feature type="domain" description="RRM" evidence="3">
    <location>
        <begin position="296"/>
        <end position="375"/>
    </location>
</feature>
<dbReference type="GO" id="GO:0000398">
    <property type="term" value="P:mRNA splicing, via spliceosome"/>
    <property type="evidence" value="ECO:0007669"/>
    <property type="project" value="TreeGrafter"/>
</dbReference>
<dbReference type="InterPro" id="IPR045164">
    <property type="entry name" value="RBM41/RNPC3"/>
</dbReference>
<evidence type="ECO:0000313" key="5">
    <source>
        <dbReference type="Proteomes" id="UP001367676"/>
    </source>
</evidence>
<organism evidence="4 5">
    <name type="scientific">Parthenolecanium corni</name>
    <dbReference type="NCBI Taxonomy" id="536013"/>
    <lineage>
        <taxon>Eukaryota</taxon>
        <taxon>Metazoa</taxon>
        <taxon>Ecdysozoa</taxon>
        <taxon>Arthropoda</taxon>
        <taxon>Hexapoda</taxon>
        <taxon>Insecta</taxon>
        <taxon>Pterygota</taxon>
        <taxon>Neoptera</taxon>
        <taxon>Paraneoptera</taxon>
        <taxon>Hemiptera</taxon>
        <taxon>Sternorrhyncha</taxon>
        <taxon>Coccoidea</taxon>
        <taxon>Coccidae</taxon>
        <taxon>Parthenolecanium</taxon>
    </lineage>
</organism>
<dbReference type="GO" id="GO:0005689">
    <property type="term" value="C:U12-type spliceosomal complex"/>
    <property type="evidence" value="ECO:0007669"/>
    <property type="project" value="TreeGrafter"/>
</dbReference>
<dbReference type="InterPro" id="IPR035979">
    <property type="entry name" value="RBD_domain_sf"/>
</dbReference>
<evidence type="ECO:0000256" key="2">
    <source>
        <dbReference type="PROSITE-ProRule" id="PRU00176"/>
    </source>
</evidence>
<dbReference type="SMART" id="SM00360">
    <property type="entry name" value="RRM"/>
    <property type="match status" value="1"/>
</dbReference>
<dbReference type="Proteomes" id="UP001367676">
    <property type="component" value="Unassembled WGS sequence"/>
</dbReference>
<sequence length="377" mass="42858">MATVLNSKARHYRCNSGENTSAEQCVESEGDIFIKELSHKQLRTSITLDEQLRQGRKFHSSHSYQPITEQTSGTLTYDEFKNLSRAAEHPTGKVIDSDASETGSVSRHVRELALAVKPNSTETKLLEFAIACNAVGSVKPENRPKDHPINYIRDLENELFGHLSDTCDPKKTAKTILRKRKQLIEATSDPIEIKSKPKLAESGSLWDVDELLPSSKKKLPEKIYSCQKERLYTIKNREIVCLTDDALRDPCVVDEKTINLEQSNIPAIHEGPTKISVDEIKNLRQFRNYEKGEPAETLYLKNLSLHVREEDLSTWFNEFQRPDKPQIVYNLLKTGKMRGQAFVHFHCTDAASKALEKLNGCIMHGKPLIIQFSKSRR</sequence>
<keyword evidence="1 2" id="KW-0694">RNA-binding</keyword>
<dbReference type="AlphaFoldDB" id="A0AAN9TNB1"/>
<dbReference type="PROSITE" id="PS50102">
    <property type="entry name" value="RRM"/>
    <property type="match status" value="1"/>
</dbReference>
<protein>
    <recommendedName>
        <fullName evidence="3">RRM domain-containing protein</fullName>
    </recommendedName>
</protein>
<dbReference type="Pfam" id="PF00076">
    <property type="entry name" value="RRM_1"/>
    <property type="match status" value="1"/>
</dbReference>
<dbReference type="PANTHER" id="PTHR16105">
    <property type="entry name" value="RNA-BINDING REGION-CONTAINING PROTEIN 3"/>
    <property type="match status" value="1"/>
</dbReference>
<accession>A0AAN9TNB1</accession>
<gene>
    <name evidence="4" type="ORF">V9T40_008308</name>
</gene>
<keyword evidence="5" id="KW-1185">Reference proteome</keyword>
<dbReference type="SUPFAM" id="SSF54928">
    <property type="entry name" value="RNA-binding domain, RBD"/>
    <property type="match status" value="1"/>
</dbReference>
<evidence type="ECO:0000259" key="3">
    <source>
        <dbReference type="PROSITE" id="PS50102"/>
    </source>
</evidence>